<feature type="region of interest" description="Disordered" evidence="5">
    <location>
        <begin position="1668"/>
        <end position="1693"/>
    </location>
</feature>
<evidence type="ECO:0000256" key="4">
    <source>
        <dbReference type="ARBA" id="ARBA00022840"/>
    </source>
</evidence>
<dbReference type="InterPro" id="IPR050534">
    <property type="entry name" value="Coronavir_polyprotein_1ab"/>
</dbReference>
<keyword evidence="1" id="KW-0547">Nucleotide-binding</keyword>
<dbReference type="HOGENOM" id="CLU_241103_0_0_1"/>
<dbReference type="InterPro" id="IPR041679">
    <property type="entry name" value="DNA2/NAM7-like_C"/>
</dbReference>
<keyword evidence="8" id="KW-1185">Reference proteome</keyword>
<dbReference type="Gene3D" id="3.40.50.300">
    <property type="entry name" value="P-loop containing nucleotide triphosphate hydrolases"/>
    <property type="match status" value="2"/>
</dbReference>
<evidence type="ECO:0000313" key="7">
    <source>
        <dbReference type="EMBL" id="EME78178.1"/>
    </source>
</evidence>
<gene>
    <name evidence="7" type="ORF">MYCFIDRAFT_216998</name>
</gene>
<feature type="compositionally biased region" description="Low complexity" evidence="5">
    <location>
        <begin position="1142"/>
        <end position="1171"/>
    </location>
</feature>
<dbReference type="KEGG" id="pfj:MYCFIDRAFT_216998"/>
<evidence type="ECO:0000256" key="5">
    <source>
        <dbReference type="SAM" id="MobiDB-lite"/>
    </source>
</evidence>
<dbReference type="GO" id="GO:0016787">
    <property type="term" value="F:hydrolase activity"/>
    <property type="evidence" value="ECO:0007669"/>
    <property type="project" value="UniProtKB-KW"/>
</dbReference>
<evidence type="ECO:0000313" key="8">
    <source>
        <dbReference type="Proteomes" id="UP000016932"/>
    </source>
</evidence>
<dbReference type="Pfam" id="PF13087">
    <property type="entry name" value="AAA_12"/>
    <property type="match status" value="1"/>
</dbReference>
<evidence type="ECO:0000256" key="2">
    <source>
        <dbReference type="ARBA" id="ARBA00022801"/>
    </source>
</evidence>
<evidence type="ECO:0000256" key="1">
    <source>
        <dbReference type="ARBA" id="ARBA00022741"/>
    </source>
</evidence>
<dbReference type="STRING" id="383855.M3AM17"/>
<dbReference type="PANTHER" id="PTHR43788:SF8">
    <property type="entry name" value="DNA-BINDING PROTEIN SMUBP-2"/>
    <property type="match status" value="1"/>
</dbReference>
<keyword evidence="4" id="KW-0067">ATP-binding</keyword>
<proteinExistence type="predicted"/>
<reference evidence="7 8" key="1">
    <citation type="journal article" date="2012" name="PLoS Pathog.">
        <title>Diverse lifestyles and strategies of plant pathogenesis encoded in the genomes of eighteen Dothideomycetes fungi.</title>
        <authorList>
            <person name="Ohm R.A."/>
            <person name="Feau N."/>
            <person name="Henrissat B."/>
            <person name="Schoch C.L."/>
            <person name="Horwitz B.A."/>
            <person name="Barry K.W."/>
            <person name="Condon B.J."/>
            <person name="Copeland A.C."/>
            <person name="Dhillon B."/>
            <person name="Glaser F."/>
            <person name="Hesse C.N."/>
            <person name="Kosti I."/>
            <person name="LaButti K."/>
            <person name="Lindquist E.A."/>
            <person name="Lucas S."/>
            <person name="Salamov A.A."/>
            <person name="Bradshaw R.E."/>
            <person name="Ciuffetti L."/>
            <person name="Hamelin R.C."/>
            <person name="Kema G.H.J."/>
            <person name="Lawrence C."/>
            <person name="Scott J.A."/>
            <person name="Spatafora J.W."/>
            <person name="Turgeon B.G."/>
            <person name="de Wit P.J.G.M."/>
            <person name="Zhong S."/>
            <person name="Goodwin S.B."/>
            <person name="Grigoriev I.V."/>
        </authorList>
    </citation>
    <scope>NUCLEOTIDE SEQUENCE [LARGE SCALE GENOMIC DNA]</scope>
    <source>
        <strain evidence="7 8">CIRAD86</strain>
    </source>
</reference>
<feature type="compositionally biased region" description="Low complexity" evidence="5">
    <location>
        <begin position="135"/>
        <end position="148"/>
    </location>
</feature>
<dbReference type="PANTHER" id="PTHR43788">
    <property type="entry name" value="DNA2/NAM7 HELICASE FAMILY MEMBER"/>
    <property type="match status" value="1"/>
</dbReference>
<evidence type="ECO:0000256" key="3">
    <source>
        <dbReference type="ARBA" id="ARBA00022806"/>
    </source>
</evidence>
<feature type="region of interest" description="Disordered" evidence="5">
    <location>
        <begin position="1129"/>
        <end position="1171"/>
    </location>
</feature>
<protein>
    <recommendedName>
        <fullName evidence="6">DNA2/NAM7 helicase-like C-terminal domain-containing protein</fullName>
    </recommendedName>
</protein>
<evidence type="ECO:0000259" key="6">
    <source>
        <dbReference type="Pfam" id="PF13087"/>
    </source>
</evidence>
<dbReference type="VEuPathDB" id="FungiDB:MYCFIDRAFT_216998"/>
<keyword evidence="3" id="KW-0347">Helicase</keyword>
<keyword evidence="2" id="KW-0378">Hydrolase</keyword>
<dbReference type="OrthoDB" id="6513042at2759"/>
<feature type="compositionally biased region" description="Low complexity" evidence="5">
    <location>
        <begin position="103"/>
        <end position="117"/>
    </location>
</feature>
<dbReference type="RefSeq" id="XP_007931855.1">
    <property type="nucleotide sequence ID" value="XM_007933664.1"/>
</dbReference>
<name>M3AM17_PSEFD</name>
<accession>M3AM17</accession>
<organism evidence="7 8">
    <name type="scientific">Pseudocercospora fijiensis (strain CIRAD86)</name>
    <name type="common">Black leaf streak disease fungus</name>
    <name type="synonym">Mycosphaerella fijiensis</name>
    <dbReference type="NCBI Taxonomy" id="383855"/>
    <lineage>
        <taxon>Eukaryota</taxon>
        <taxon>Fungi</taxon>
        <taxon>Dikarya</taxon>
        <taxon>Ascomycota</taxon>
        <taxon>Pezizomycotina</taxon>
        <taxon>Dothideomycetes</taxon>
        <taxon>Dothideomycetidae</taxon>
        <taxon>Mycosphaerellales</taxon>
        <taxon>Mycosphaerellaceae</taxon>
        <taxon>Pseudocercospora</taxon>
    </lineage>
</organism>
<dbReference type="EMBL" id="KB446564">
    <property type="protein sequence ID" value="EME78178.1"/>
    <property type="molecule type" value="Genomic_DNA"/>
</dbReference>
<feature type="region of interest" description="Disordered" evidence="5">
    <location>
        <begin position="1201"/>
        <end position="1224"/>
    </location>
</feature>
<feature type="compositionally biased region" description="Acidic residues" evidence="5">
    <location>
        <begin position="1129"/>
        <end position="1138"/>
    </location>
</feature>
<dbReference type="GeneID" id="19338341"/>
<dbReference type="GO" id="GO:0005524">
    <property type="term" value="F:ATP binding"/>
    <property type="evidence" value="ECO:0007669"/>
    <property type="project" value="UniProtKB-KW"/>
</dbReference>
<feature type="compositionally biased region" description="Polar residues" evidence="5">
    <location>
        <begin position="118"/>
        <end position="134"/>
    </location>
</feature>
<dbReference type="Proteomes" id="UP000016932">
    <property type="component" value="Unassembled WGS sequence"/>
</dbReference>
<dbReference type="GO" id="GO:0043139">
    <property type="term" value="F:5'-3' DNA helicase activity"/>
    <property type="evidence" value="ECO:0007669"/>
    <property type="project" value="TreeGrafter"/>
</dbReference>
<feature type="region of interest" description="Disordered" evidence="5">
    <location>
        <begin position="1"/>
        <end position="152"/>
    </location>
</feature>
<dbReference type="SUPFAM" id="SSF52540">
    <property type="entry name" value="P-loop containing nucleoside triphosphate hydrolases"/>
    <property type="match status" value="1"/>
</dbReference>
<dbReference type="InterPro" id="IPR027417">
    <property type="entry name" value="P-loop_NTPase"/>
</dbReference>
<feature type="domain" description="DNA2/NAM7 helicase-like C-terminal" evidence="6">
    <location>
        <begin position="1355"/>
        <end position="1560"/>
    </location>
</feature>
<sequence length="1693" mass="188790">MATTDDPNVHSHRASLRNTSRPSSRRGSRSPRLTIGSPTRAERRASARSPGNVAMEHSVENLPHNWLGPDDAASLSGDDDEAEDDVNRRAEWTNDEDPQDFTRLLSSSAQPASRSPSPTLTNESSHSVTSVARNSTADGSDASSGAGTQDNEQTIDDFADVARFYDQSTSGPDDVLLDEIVHNTTMKDEKPNHVFMIPSDSHKSSDVAIATAVAAQLIKDDDTYPQPQCLYAIKCKAVQYILDSLVTVSIDLKDPEFKLSILVAQLQAAEILSAEEAATLFQSDVLSDLEVAALVSLIDPESECDVVMTEYEEDGTPTSARLIRQHLSTKPAKLVVLRRCSNDLLQPVFYSHDASERETPAAIKGFNAKPHQFDLQTDPLLTLSSTMPAEHDCGYASGCNKDTVSSNFLLRTGQLPPTAKESKVYDRQQAKEAHISSEAQVVSFDGVDIVLEPLQVTAPDWVVFRDNLNEHERAKFVRLSDQKEDKHAAAENTFHSPAYAMTDHGMLPHMSDPTSPVEAANVAGLSFRLSKIGYAPCLKFLYTFRRQGKKGGTINHDGVLMFPFGRLHHRKTGEPTSAISNMSSKWVPDEKHPYLELRFTSSYALTQNMEPHLSFKRIGGLKKDFSASMTQEEMMFLDFVRNCRDPKGGSHDLVFRLYPYAQEIQKQSQLGRKWYQLQDLQTYFPGGSSENPVFSKNMWSSYLRGKNNSDPQIQFGTMLSRHAIASKKPQMPFVRHVPPVVFKDSTEYAVMQGYGQTINYAEEVNRTAAVSVDDHLIGFHVIDGQSSTVIASVKWSQPPQLGLSDKDIVTIPTNTAAVAFVKLPGKADDTRIEMHAQAVLSVAAVFNDGFSTANFFKVSLKIKPNAQLAKAKMDIISKVSDPTKPDNEYSKLWSVVNYEGNEDWDQKVDPFSKIHNGAGKHVYKDFEAGPPGKRWHKSQVEAVRHAKETHGGFQLVQGIGGSGKTTLLTHKALCLVKHEQNVILMSERNAVCNGHLENVVNSISRYPELKESGFKPLRAFAQQGSLTEIINRGKFSEESLSGVSPEGMAQLLHIFAQKRAKSRARFAMYEYTIEGHMLANMDDEAKNSAEYEPASVQLIEDGPTLNSYSQLRRFLYEIAQHPLDSEVEISGENSEPDIPDQNATAESATAENADNATSETSTTPTTIPADQNVNAESVAAANASSETATTIPVDPNANAESVAAANTTSDTSTTTVPGNAENGLMELAPPLKKTRYWTQKRLNELKKVIGVCRADVIRSAPMIISTVDNLITSSEISSNFGGDPSKVTFVEHDEATQSDEAGTLGVHVKLRADVVSHCMYGDVRQLGLLKFASTIKDKKSSNLQSLVNEFHETIDQSLFARWRTARFPYSELTTQSRTHEVLFRPIQYYFYPTVELKGPEYILTPDEEKMMFGINGFDYPSPIQSRFNWAIIKGQIRRDNHGTSRLNFTNVMYIIHILEKYVIPCYGDKTSQNVAVQACYNLQIKELTRLLRKLQRKHGWSDEYLPETSTTDNFMGREKHMVIGDVMIPQYRRADWGFVSGDKRACVFLTRAKSIHLLVGGDYHPDESKQVSKPRKAARLDPDQHEMSDNAFIYLHDYLSRANSCIDTGFTIDELDHPTFVWTPEQIEAAQRLIKEAPHDFPAFSRYYGEHLDDQKKQRIRDMIDTIEQDAKDERSERACREGEETRRRAVDR</sequence>
<dbReference type="eggNOG" id="ENOG502SYK1">
    <property type="taxonomic scope" value="Eukaryota"/>
</dbReference>